<comment type="caution">
    <text evidence="2">The sequence shown here is derived from an EMBL/GenBank/DDBJ whole genome shotgun (WGS) entry which is preliminary data.</text>
</comment>
<organism evidence="2 3">
    <name type="scientific">Trichonephila inaurata madagascariensis</name>
    <dbReference type="NCBI Taxonomy" id="2747483"/>
    <lineage>
        <taxon>Eukaryota</taxon>
        <taxon>Metazoa</taxon>
        <taxon>Ecdysozoa</taxon>
        <taxon>Arthropoda</taxon>
        <taxon>Chelicerata</taxon>
        <taxon>Arachnida</taxon>
        <taxon>Araneae</taxon>
        <taxon>Araneomorphae</taxon>
        <taxon>Entelegynae</taxon>
        <taxon>Araneoidea</taxon>
        <taxon>Nephilidae</taxon>
        <taxon>Trichonephila</taxon>
        <taxon>Trichonephila inaurata</taxon>
    </lineage>
</organism>
<evidence type="ECO:0000313" key="2">
    <source>
        <dbReference type="EMBL" id="GFY74789.1"/>
    </source>
</evidence>
<dbReference type="PANTHER" id="PTHR31366:SF2">
    <property type="entry name" value="UPF0739 PROTEIN C1ORF74"/>
    <property type="match status" value="1"/>
</dbReference>
<dbReference type="InterPro" id="IPR027850">
    <property type="entry name" value="DUF4504"/>
</dbReference>
<dbReference type="AlphaFoldDB" id="A0A8X6YS95"/>
<protein>
    <submittedName>
        <fullName evidence="2">Uncharacterized protein</fullName>
    </submittedName>
</protein>
<gene>
    <name evidence="2" type="primary">AVEN_262251_1</name>
    <name evidence="2" type="ORF">TNIN_489711</name>
</gene>
<accession>A0A8X6YS95</accession>
<name>A0A8X6YS95_9ARAC</name>
<dbReference type="EMBL" id="BMAV01020956">
    <property type="protein sequence ID" value="GFY74789.1"/>
    <property type="molecule type" value="Genomic_DNA"/>
</dbReference>
<dbReference type="OrthoDB" id="10056365at2759"/>
<evidence type="ECO:0000313" key="3">
    <source>
        <dbReference type="Proteomes" id="UP000886998"/>
    </source>
</evidence>
<keyword evidence="3" id="KW-1185">Reference proteome</keyword>
<sequence length="340" mass="38667">MVTFLYWEGLAVESVSFNEKLAQVDPMLLVEVLSFILIMQSACRSYSKLQMVLDRVLSMMVSIPRPNKDMRAVLKAVCCTKHELSFVGGKRHNLAALESGTTYCKSIETCLLQSLDPAVDKQIKPCYLWDLFTADISEIRVHLKKLHALGLTKSCLSAFSINDTVFVTHYTYLKNYLSSFREENVNVIDVSKSKASPALIVSKDEKWRALAPVVETVEAFLKNFHEHIDVPFKVKSSLVNLTTLFGFLLSYPVLYWYTPQTPDIEFLCLSMIPLKVHQVTVDNNKNECELFSFSVPEKISDETELMIGDWFSKLAMKSRHSEFYPVNLICNTVMLPSVSM</sequence>
<dbReference type="PANTHER" id="PTHR31366">
    <property type="entry name" value="UPF0739 PROTEIN C1ORF74"/>
    <property type="match status" value="1"/>
</dbReference>
<dbReference type="Pfam" id="PF14953">
    <property type="entry name" value="DUF4504"/>
    <property type="match status" value="1"/>
</dbReference>
<reference evidence="2" key="1">
    <citation type="submission" date="2020-08" db="EMBL/GenBank/DDBJ databases">
        <title>Multicomponent nature underlies the extraordinary mechanical properties of spider dragline silk.</title>
        <authorList>
            <person name="Kono N."/>
            <person name="Nakamura H."/>
            <person name="Mori M."/>
            <person name="Yoshida Y."/>
            <person name="Ohtoshi R."/>
            <person name="Malay A.D."/>
            <person name="Moran D.A.P."/>
            <person name="Tomita M."/>
            <person name="Numata K."/>
            <person name="Arakawa K."/>
        </authorList>
    </citation>
    <scope>NUCLEOTIDE SEQUENCE</scope>
</reference>
<dbReference type="Proteomes" id="UP000886998">
    <property type="component" value="Unassembled WGS sequence"/>
</dbReference>
<evidence type="ECO:0000256" key="1">
    <source>
        <dbReference type="ARBA" id="ARBA00007065"/>
    </source>
</evidence>
<comment type="similarity">
    <text evidence="1">Belongs to the UPF0739 family.</text>
</comment>
<proteinExistence type="inferred from homology"/>